<dbReference type="RefSeq" id="XP_044569149.1">
    <property type="nucleotide sequence ID" value="XM_044706644.1"/>
</dbReference>
<organism evidence="3 4">
    <name type="scientific">Naegleria fowleri</name>
    <name type="common">Brain eating amoeba</name>
    <dbReference type="NCBI Taxonomy" id="5763"/>
    <lineage>
        <taxon>Eukaryota</taxon>
        <taxon>Discoba</taxon>
        <taxon>Heterolobosea</taxon>
        <taxon>Tetramitia</taxon>
        <taxon>Eutetramitia</taxon>
        <taxon>Vahlkampfiidae</taxon>
        <taxon>Naegleria</taxon>
    </lineage>
</organism>
<evidence type="ECO:0000259" key="2">
    <source>
        <dbReference type="PROSITE" id="PS50011"/>
    </source>
</evidence>
<dbReference type="InterPro" id="IPR011009">
    <property type="entry name" value="Kinase-like_dom_sf"/>
</dbReference>
<dbReference type="GO" id="GO:0004672">
    <property type="term" value="F:protein kinase activity"/>
    <property type="evidence" value="ECO:0007669"/>
    <property type="project" value="InterPro"/>
</dbReference>
<dbReference type="GO" id="GO:0005524">
    <property type="term" value="F:ATP binding"/>
    <property type="evidence" value="ECO:0007669"/>
    <property type="project" value="InterPro"/>
</dbReference>
<proteinExistence type="predicted"/>
<evidence type="ECO:0000313" key="4">
    <source>
        <dbReference type="Proteomes" id="UP000444721"/>
    </source>
</evidence>
<evidence type="ECO:0000256" key="1">
    <source>
        <dbReference type="SAM" id="MobiDB-lite"/>
    </source>
</evidence>
<feature type="domain" description="Protein kinase" evidence="2">
    <location>
        <begin position="254"/>
        <end position="581"/>
    </location>
</feature>
<dbReference type="EMBL" id="VFQX01000002">
    <property type="protein sequence ID" value="KAF0984436.1"/>
    <property type="molecule type" value="Genomic_DNA"/>
</dbReference>
<sequence>MTKLEKTLCSDYHQLLISKPNSVDDTKSFEVPLSWKSCGINTEAKKQLMCLGVSLQEQPIPFPSLPNFSEFRELLQEYKTSNYSSNEAAQKIFEKCGCSSLLSNDHCAALPYMLRWRLIHVLDPCVACSHSRDNASELELSRTVFSPLLGLAALFRHCQTDGNVQTNKLMNISEEQFTDEMREMVERLTPDRFVQFQLNEGSENRINMIRVIEEDKTKKTENGHDDFIKLVTELRMIHSYNLRACFVDEKQDFHEKLATYGILTTKETVEIIAITAKLVKNGNEINIRYYLHRIGLFEGTTSLNSNYNSRLDLRAWILTMLKNCTNEHEEIAKYLQTRKGKKSGILLSARKSNEVIEILPGDTLCFADGLMIHQVKGVVSSVIISEKEKHVVLVKGPSDHHWLYLKIHHIPIKIERPYFSLYLNDSATCIFYHDDKQYGKFDNIEVSLPGNCLSTISLSRDDKKRVMMDILCKSVLYSGSGTPGYFPPEKLAVRSMENEDEIDIAHSLTPKSDIYSLGIVFLEIIGDMKVRTNDDAKEALIAVGKGEMKGMLKILKLMTDSEKLKRPNATLIIGALRKVWGKEGEKLEEEGRKKATTDLTSHFWELYGETEELHNESTTSLIPLDNDYLESILEYDDVLSEEQQPPLKRGRDVAQMDSTTRDRKKNKQ</sequence>
<dbReference type="AlphaFoldDB" id="A0A6A5C9M0"/>
<protein>
    <recommendedName>
        <fullName evidence="2">Protein kinase domain-containing protein</fullName>
    </recommendedName>
</protein>
<name>A0A6A5C9M0_NAEFO</name>
<dbReference type="VEuPathDB" id="AmoebaDB:NF0004850"/>
<dbReference type="VEuPathDB" id="AmoebaDB:NfTy_000410"/>
<gene>
    <name evidence="3" type="ORF">FDP41_000335</name>
</gene>
<dbReference type="OrthoDB" id="626167at2759"/>
<dbReference type="SUPFAM" id="SSF56112">
    <property type="entry name" value="Protein kinase-like (PK-like)"/>
    <property type="match status" value="1"/>
</dbReference>
<reference evidence="3 4" key="1">
    <citation type="journal article" date="2019" name="Sci. Rep.">
        <title>Nanopore sequencing improves the draft genome of the human pathogenic amoeba Naegleria fowleri.</title>
        <authorList>
            <person name="Liechti N."/>
            <person name="Schurch N."/>
            <person name="Bruggmann R."/>
            <person name="Wittwer M."/>
        </authorList>
    </citation>
    <scope>NUCLEOTIDE SEQUENCE [LARGE SCALE GENOMIC DNA]</scope>
    <source>
        <strain evidence="3 4">ATCC 30894</strain>
    </source>
</reference>
<accession>A0A6A5C9M0</accession>
<comment type="caution">
    <text evidence="3">The sequence shown here is derived from an EMBL/GenBank/DDBJ whole genome shotgun (WGS) entry which is preliminary data.</text>
</comment>
<dbReference type="Gene3D" id="1.10.510.10">
    <property type="entry name" value="Transferase(Phosphotransferase) domain 1"/>
    <property type="match status" value="1"/>
</dbReference>
<feature type="region of interest" description="Disordered" evidence="1">
    <location>
        <begin position="640"/>
        <end position="668"/>
    </location>
</feature>
<dbReference type="GeneID" id="68107553"/>
<evidence type="ECO:0000313" key="3">
    <source>
        <dbReference type="EMBL" id="KAF0984436.1"/>
    </source>
</evidence>
<dbReference type="VEuPathDB" id="AmoebaDB:FDP41_000335"/>
<dbReference type="InterPro" id="IPR000719">
    <property type="entry name" value="Prot_kinase_dom"/>
</dbReference>
<keyword evidence="4" id="KW-1185">Reference proteome</keyword>
<dbReference type="PROSITE" id="PS50011">
    <property type="entry name" value="PROTEIN_KINASE_DOM"/>
    <property type="match status" value="1"/>
</dbReference>
<dbReference type="Proteomes" id="UP000444721">
    <property type="component" value="Unassembled WGS sequence"/>
</dbReference>